<reference evidence="2" key="1">
    <citation type="submission" date="2014-01" db="EMBL/GenBank/DDBJ databases">
        <authorList>
            <person name="Brown-Elliot B."/>
            <person name="Wallace R."/>
            <person name="Lenaerts A."/>
            <person name="Ordway D."/>
            <person name="DeGroote M.A."/>
            <person name="Parker T."/>
            <person name="Sizemore C."/>
            <person name="Tallon L.J."/>
            <person name="Sadzewicz L.K."/>
            <person name="Sengamalay N."/>
            <person name="Fraser C.M."/>
            <person name="Hine E."/>
            <person name="Shefchek K.A."/>
            <person name="Das S.P."/>
            <person name="Tettelin H."/>
        </authorList>
    </citation>
    <scope>NUCLEOTIDE SEQUENCE [LARGE SCALE GENOMIC DNA]</scope>
    <source>
        <strain evidence="2">4042</strain>
    </source>
</reference>
<sequence length="77" mass="7924">MSLASVRQSGQAATAGGGKIRRRPPPRRLMMLTTDVRPDAGAKLTVVSDAAAGCGCIPVGFGSTQCGPPRSRTRSAR</sequence>
<protein>
    <submittedName>
        <fullName evidence="2">Uncharacterized protein</fullName>
    </submittedName>
</protein>
<dbReference type="AlphaFoldDB" id="X8BD38"/>
<dbReference type="PATRIC" id="fig|1299334.3.peg.4083"/>
<evidence type="ECO:0000256" key="1">
    <source>
        <dbReference type="SAM" id="MobiDB-lite"/>
    </source>
</evidence>
<feature type="region of interest" description="Disordered" evidence="1">
    <location>
        <begin position="1"/>
        <end position="27"/>
    </location>
</feature>
<accession>X8BD38</accession>
<gene>
    <name evidence="2" type="ORF">I553_5916</name>
</gene>
<comment type="caution">
    <text evidence="2">The sequence shown here is derived from an EMBL/GenBank/DDBJ whole genome shotgun (WGS) entry which is preliminary data.</text>
</comment>
<evidence type="ECO:0000313" key="2">
    <source>
        <dbReference type="EMBL" id="EUA42057.1"/>
    </source>
</evidence>
<feature type="compositionally biased region" description="Polar residues" evidence="1">
    <location>
        <begin position="1"/>
        <end position="12"/>
    </location>
</feature>
<organism evidence="2">
    <name type="scientific">Mycobacterium xenopi 4042</name>
    <dbReference type="NCBI Taxonomy" id="1299334"/>
    <lineage>
        <taxon>Bacteria</taxon>
        <taxon>Bacillati</taxon>
        <taxon>Actinomycetota</taxon>
        <taxon>Actinomycetes</taxon>
        <taxon>Mycobacteriales</taxon>
        <taxon>Mycobacteriaceae</taxon>
        <taxon>Mycobacterium</taxon>
    </lineage>
</organism>
<name>X8BD38_MYCXE</name>
<proteinExistence type="predicted"/>
<dbReference type="EMBL" id="JAOB01000042">
    <property type="protein sequence ID" value="EUA42057.1"/>
    <property type="molecule type" value="Genomic_DNA"/>
</dbReference>